<feature type="region of interest" description="Disordered" evidence="1">
    <location>
        <begin position="160"/>
        <end position="179"/>
    </location>
</feature>
<accession>A0AAE0HUY7</accession>
<proteinExistence type="predicted"/>
<organism evidence="3 4">
    <name type="scientific">Apodospora peruviana</name>
    <dbReference type="NCBI Taxonomy" id="516989"/>
    <lineage>
        <taxon>Eukaryota</taxon>
        <taxon>Fungi</taxon>
        <taxon>Dikarya</taxon>
        <taxon>Ascomycota</taxon>
        <taxon>Pezizomycotina</taxon>
        <taxon>Sordariomycetes</taxon>
        <taxon>Sordariomycetidae</taxon>
        <taxon>Sordariales</taxon>
        <taxon>Lasiosphaeriaceae</taxon>
        <taxon>Apodospora</taxon>
    </lineage>
</organism>
<evidence type="ECO:0000256" key="1">
    <source>
        <dbReference type="SAM" id="MobiDB-lite"/>
    </source>
</evidence>
<evidence type="ECO:0000313" key="4">
    <source>
        <dbReference type="Proteomes" id="UP001283341"/>
    </source>
</evidence>
<gene>
    <name evidence="3" type="ORF">B0H66DRAFT_632011</name>
</gene>
<keyword evidence="2" id="KW-0732">Signal</keyword>
<reference evidence="3" key="1">
    <citation type="journal article" date="2023" name="Mol. Phylogenet. Evol.">
        <title>Genome-scale phylogeny and comparative genomics of the fungal order Sordariales.</title>
        <authorList>
            <person name="Hensen N."/>
            <person name="Bonometti L."/>
            <person name="Westerberg I."/>
            <person name="Brannstrom I.O."/>
            <person name="Guillou S."/>
            <person name="Cros-Aarteil S."/>
            <person name="Calhoun S."/>
            <person name="Haridas S."/>
            <person name="Kuo A."/>
            <person name="Mondo S."/>
            <person name="Pangilinan J."/>
            <person name="Riley R."/>
            <person name="LaButti K."/>
            <person name="Andreopoulos B."/>
            <person name="Lipzen A."/>
            <person name="Chen C."/>
            <person name="Yan M."/>
            <person name="Daum C."/>
            <person name="Ng V."/>
            <person name="Clum A."/>
            <person name="Steindorff A."/>
            <person name="Ohm R.A."/>
            <person name="Martin F."/>
            <person name="Silar P."/>
            <person name="Natvig D.O."/>
            <person name="Lalanne C."/>
            <person name="Gautier V."/>
            <person name="Ament-Velasquez S.L."/>
            <person name="Kruys A."/>
            <person name="Hutchinson M.I."/>
            <person name="Powell A.J."/>
            <person name="Barry K."/>
            <person name="Miller A.N."/>
            <person name="Grigoriev I.V."/>
            <person name="Debuchy R."/>
            <person name="Gladieux P."/>
            <person name="Hiltunen Thoren M."/>
            <person name="Johannesson H."/>
        </authorList>
    </citation>
    <scope>NUCLEOTIDE SEQUENCE</scope>
    <source>
        <strain evidence="3">CBS 118394</strain>
    </source>
</reference>
<sequence>MQLHNNLIAALVAIGAVTTPVSAAPGSLSDLLRRDVLAEATGLARPDQSFIPNFAADVVRGTKAEGSADCIVSPASKARIPCTCPPDSDDPNFLAGLALALNKGSFPVGSDVVAPINLAQWNSQPADQAAQAALQQQRATVMIQVLQSLSGQKGVGCPGASTPALVKQQNPSAVGPAGK</sequence>
<feature type="signal peptide" evidence="2">
    <location>
        <begin position="1"/>
        <end position="23"/>
    </location>
</feature>
<comment type="caution">
    <text evidence="3">The sequence shown here is derived from an EMBL/GenBank/DDBJ whole genome shotgun (WGS) entry which is preliminary data.</text>
</comment>
<name>A0AAE0HUY7_9PEZI</name>
<keyword evidence="4" id="KW-1185">Reference proteome</keyword>
<evidence type="ECO:0000256" key="2">
    <source>
        <dbReference type="SAM" id="SignalP"/>
    </source>
</evidence>
<reference evidence="3" key="2">
    <citation type="submission" date="2023-06" db="EMBL/GenBank/DDBJ databases">
        <authorList>
            <consortium name="Lawrence Berkeley National Laboratory"/>
            <person name="Haridas S."/>
            <person name="Hensen N."/>
            <person name="Bonometti L."/>
            <person name="Westerberg I."/>
            <person name="Brannstrom I.O."/>
            <person name="Guillou S."/>
            <person name="Cros-Aarteil S."/>
            <person name="Calhoun S."/>
            <person name="Kuo A."/>
            <person name="Mondo S."/>
            <person name="Pangilinan J."/>
            <person name="Riley R."/>
            <person name="Labutti K."/>
            <person name="Andreopoulos B."/>
            <person name="Lipzen A."/>
            <person name="Chen C."/>
            <person name="Yanf M."/>
            <person name="Daum C."/>
            <person name="Ng V."/>
            <person name="Clum A."/>
            <person name="Steindorff A."/>
            <person name="Ohm R."/>
            <person name="Martin F."/>
            <person name="Silar P."/>
            <person name="Natvig D."/>
            <person name="Lalanne C."/>
            <person name="Gautier V."/>
            <person name="Ament-Velasquez S.L."/>
            <person name="Kruys A."/>
            <person name="Hutchinson M.I."/>
            <person name="Powell A.J."/>
            <person name="Barry K."/>
            <person name="Miller A.N."/>
            <person name="Grigoriev I.V."/>
            <person name="Debuchy R."/>
            <person name="Gladieux P."/>
            <person name="Thoren M.H."/>
            <person name="Johannesson H."/>
        </authorList>
    </citation>
    <scope>NUCLEOTIDE SEQUENCE</scope>
    <source>
        <strain evidence="3">CBS 118394</strain>
    </source>
</reference>
<dbReference type="EMBL" id="JAUEDM010000008">
    <property type="protein sequence ID" value="KAK3313062.1"/>
    <property type="molecule type" value="Genomic_DNA"/>
</dbReference>
<dbReference type="Proteomes" id="UP001283341">
    <property type="component" value="Unassembled WGS sequence"/>
</dbReference>
<protein>
    <submittedName>
        <fullName evidence="3">Uncharacterized protein</fullName>
    </submittedName>
</protein>
<feature type="chain" id="PRO_5042210259" evidence="2">
    <location>
        <begin position="24"/>
        <end position="179"/>
    </location>
</feature>
<evidence type="ECO:0000313" key="3">
    <source>
        <dbReference type="EMBL" id="KAK3313062.1"/>
    </source>
</evidence>
<dbReference type="AlphaFoldDB" id="A0AAE0HUY7"/>